<sequence length="160" mass="18544">MNYSEQLRSVWKRYREEVSYDPVDLKTVASWAIAQGLWHPRPVDLSTSLANDLAQALREEKRVDAKGREYRANIPVRRRASDGMSLFEWADIDDAPRMHVEKSVQQERRSIASDCYALAMKVEHYNDLHPREEPLLLVLDFTDDVNEMRVARGLLDDDAA</sequence>
<organism evidence="1 2">
    <name type="scientific">Paracoccus benzoatiresistens</name>
    <dbReference type="NCBI Taxonomy" id="2997341"/>
    <lineage>
        <taxon>Bacteria</taxon>
        <taxon>Pseudomonadati</taxon>
        <taxon>Pseudomonadota</taxon>
        <taxon>Alphaproteobacteria</taxon>
        <taxon>Rhodobacterales</taxon>
        <taxon>Paracoccaceae</taxon>
        <taxon>Paracoccus</taxon>
    </lineage>
</organism>
<keyword evidence="2" id="KW-1185">Reference proteome</keyword>
<protein>
    <submittedName>
        <fullName evidence="1">Uncharacterized protein</fullName>
    </submittedName>
</protein>
<accession>A0ABT4JAG0</accession>
<evidence type="ECO:0000313" key="2">
    <source>
        <dbReference type="Proteomes" id="UP001149822"/>
    </source>
</evidence>
<dbReference type="Proteomes" id="UP001149822">
    <property type="component" value="Unassembled WGS sequence"/>
</dbReference>
<reference evidence="1" key="1">
    <citation type="submission" date="2022-12" db="EMBL/GenBank/DDBJ databases">
        <title>Paracoccus sp. EF6 isolated from a lake water.</title>
        <authorList>
            <person name="Liu H."/>
        </authorList>
    </citation>
    <scope>NUCLEOTIDE SEQUENCE</scope>
    <source>
        <strain evidence="1">EF6</strain>
    </source>
</reference>
<comment type="caution">
    <text evidence="1">The sequence shown here is derived from an EMBL/GenBank/DDBJ whole genome shotgun (WGS) entry which is preliminary data.</text>
</comment>
<name>A0ABT4JAG0_9RHOB</name>
<gene>
    <name evidence="1" type="ORF">OU682_20135</name>
</gene>
<dbReference type="RefSeq" id="WP_268944006.1">
    <property type="nucleotide sequence ID" value="NZ_JAPTYD010000056.1"/>
</dbReference>
<evidence type="ECO:0000313" key="1">
    <source>
        <dbReference type="EMBL" id="MCZ0963909.1"/>
    </source>
</evidence>
<dbReference type="EMBL" id="JAPTYD010000056">
    <property type="protein sequence ID" value="MCZ0963909.1"/>
    <property type="molecule type" value="Genomic_DNA"/>
</dbReference>
<proteinExistence type="predicted"/>